<sequence>MVPLNSVSILVVAKVAMCVFFRADSAYAVDGVNLQQENSLTFCTEGLLDTEDQMVFKTIVNLTKFNNTLRSVSYLIKRETRRYFKHICFMKIPSMCNGKALITKECHCQRTDKMDTYALLLKITALQIYSRGFVKTEVMLNNLTVLATDTIRIPPIYDPSYVWSSFLVNDNIMSETDCRANANSSLVKLGYTCDIDWPSPCWLEITDGLTNNTILQGSDSIQGYFILKNDTNLILRKRYCNSSYEHVSYCILTIDVQKEQVKEIPNSLDHTVLICVSSLSIVLLVIGAVMAFLCWRRKGKNTRKKGKSYDNEGTETIQLNPLNVAESQSPELVEETETIQLNPLNLAESQSPELVEETETIQLNPLNLAESQSPELETQSLDDVKEVTD</sequence>
<evidence type="ECO:0000313" key="5">
    <source>
        <dbReference type="RefSeq" id="XP_013075378.2"/>
    </source>
</evidence>
<dbReference type="RefSeq" id="XP_013075378.2">
    <property type="nucleotide sequence ID" value="XM_013219924.2"/>
</dbReference>
<dbReference type="GeneID" id="106061721"/>
<organism evidence="4 5">
    <name type="scientific">Biomphalaria glabrata</name>
    <name type="common">Bloodfluke planorb</name>
    <name type="synonym">Freshwater snail</name>
    <dbReference type="NCBI Taxonomy" id="6526"/>
    <lineage>
        <taxon>Eukaryota</taxon>
        <taxon>Metazoa</taxon>
        <taxon>Spiralia</taxon>
        <taxon>Lophotrochozoa</taxon>
        <taxon>Mollusca</taxon>
        <taxon>Gastropoda</taxon>
        <taxon>Heterobranchia</taxon>
        <taxon>Euthyneura</taxon>
        <taxon>Panpulmonata</taxon>
        <taxon>Hygrophila</taxon>
        <taxon>Lymnaeoidea</taxon>
        <taxon>Planorbidae</taxon>
        <taxon>Biomphalaria</taxon>
    </lineage>
</organism>
<dbReference type="AlphaFoldDB" id="A0A9U8E7M1"/>
<evidence type="ECO:0000256" key="2">
    <source>
        <dbReference type="SAM" id="Phobius"/>
    </source>
</evidence>
<dbReference type="Proteomes" id="UP001165740">
    <property type="component" value="Chromosome 14"/>
</dbReference>
<feature type="compositionally biased region" description="Polar residues" evidence="1">
    <location>
        <begin position="366"/>
        <end position="381"/>
    </location>
</feature>
<accession>A0A9U8E7M1</accession>
<keyword evidence="4" id="KW-1185">Reference proteome</keyword>
<feature type="transmembrane region" description="Helical" evidence="2">
    <location>
        <begin position="271"/>
        <end position="295"/>
    </location>
</feature>
<keyword evidence="3" id="KW-0732">Signal</keyword>
<gene>
    <name evidence="5" type="primary">LOC106061721</name>
</gene>
<evidence type="ECO:0000256" key="3">
    <source>
        <dbReference type="SAM" id="SignalP"/>
    </source>
</evidence>
<protein>
    <submittedName>
        <fullName evidence="5">Uncharacterized protein LOC106061721</fullName>
    </submittedName>
</protein>
<keyword evidence="2" id="KW-0812">Transmembrane</keyword>
<evidence type="ECO:0000256" key="1">
    <source>
        <dbReference type="SAM" id="MobiDB-lite"/>
    </source>
</evidence>
<proteinExistence type="predicted"/>
<reference evidence="5" key="1">
    <citation type="submission" date="2025-08" db="UniProtKB">
        <authorList>
            <consortium name="RefSeq"/>
        </authorList>
    </citation>
    <scope>IDENTIFICATION</scope>
</reference>
<evidence type="ECO:0000313" key="4">
    <source>
        <dbReference type="Proteomes" id="UP001165740"/>
    </source>
</evidence>
<name>A0A9U8E7M1_BIOGL</name>
<feature type="signal peptide" evidence="3">
    <location>
        <begin position="1"/>
        <end position="28"/>
    </location>
</feature>
<keyword evidence="2" id="KW-1133">Transmembrane helix</keyword>
<feature type="region of interest" description="Disordered" evidence="1">
    <location>
        <begin position="366"/>
        <end position="389"/>
    </location>
</feature>
<keyword evidence="2" id="KW-0472">Membrane</keyword>
<feature type="chain" id="PRO_5040769349" evidence="3">
    <location>
        <begin position="29"/>
        <end position="389"/>
    </location>
</feature>
<dbReference type="KEGG" id="bgt:106061721"/>